<evidence type="ECO:0000256" key="6">
    <source>
        <dbReference type="SAM" id="Phobius"/>
    </source>
</evidence>
<evidence type="ECO:0000313" key="7">
    <source>
        <dbReference type="EMBL" id="KAL3123911.1"/>
    </source>
</evidence>
<organism evidence="7 8">
    <name type="scientific">Heterodera trifolii</name>
    <dbReference type="NCBI Taxonomy" id="157864"/>
    <lineage>
        <taxon>Eukaryota</taxon>
        <taxon>Metazoa</taxon>
        <taxon>Ecdysozoa</taxon>
        <taxon>Nematoda</taxon>
        <taxon>Chromadorea</taxon>
        <taxon>Rhabditida</taxon>
        <taxon>Tylenchina</taxon>
        <taxon>Tylenchomorpha</taxon>
        <taxon>Tylenchoidea</taxon>
        <taxon>Heteroderidae</taxon>
        <taxon>Heteroderinae</taxon>
        <taxon>Heterodera</taxon>
    </lineage>
</organism>
<dbReference type="PANTHER" id="PTHR11782:SF121">
    <property type="entry name" value="NUCLEOSIDE-DIPHOSPHATASE MIG-23"/>
    <property type="match status" value="1"/>
</dbReference>
<dbReference type="Gene3D" id="3.30.420.150">
    <property type="entry name" value="Exopolyphosphatase. Domain 2"/>
    <property type="match status" value="1"/>
</dbReference>
<dbReference type="PANTHER" id="PTHR11782">
    <property type="entry name" value="ADENOSINE/GUANOSINE DIPHOSPHATASE"/>
    <property type="match status" value="1"/>
</dbReference>
<keyword evidence="8" id="KW-1185">Reference proteome</keyword>
<dbReference type="GO" id="GO:0016787">
    <property type="term" value="F:hydrolase activity"/>
    <property type="evidence" value="ECO:0007669"/>
    <property type="project" value="UniProtKB-KW"/>
</dbReference>
<comment type="similarity">
    <text evidence="1 5">Belongs to the GDA1/CD39 NTPase family.</text>
</comment>
<dbReference type="Gene3D" id="3.30.420.40">
    <property type="match status" value="1"/>
</dbReference>
<feature type="binding site" evidence="4">
    <location>
        <begin position="270"/>
        <end position="274"/>
    </location>
    <ligand>
        <name>ATP</name>
        <dbReference type="ChEBI" id="CHEBI:30616"/>
    </ligand>
</feature>
<feature type="transmembrane region" description="Helical" evidence="6">
    <location>
        <begin position="569"/>
        <end position="587"/>
    </location>
</feature>
<accession>A0ABD2M8X7</accession>
<dbReference type="AlphaFoldDB" id="A0ABD2M8X7"/>
<protein>
    <recommendedName>
        <fullName evidence="9">Apyrase</fullName>
    </recommendedName>
</protein>
<proteinExistence type="inferred from homology"/>
<dbReference type="Pfam" id="PF01150">
    <property type="entry name" value="GDA1_CD39"/>
    <property type="match status" value="1"/>
</dbReference>
<reference evidence="7 8" key="1">
    <citation type="submission" date="2024-10" db="EMBL/GenBank/DDBJ databases">
        <authorList>
            <person name="Kim D."/>
        </authorList>
    </citation>
    <scope>NUCLEOTIDE SEQUENCE [LARGE SCALE GENOMIC DNA]</scope>
    <source>
        <strain evidence="7">BH-2024</strain>
    </source>
</reference>
<keyword evidence="6" id="KW-0812">Transmembrane</keyword>
<evidence type="ECO:0000313" key="8">
    <source>
        <dbReference type="Proteomes" id="UP001620626"/>
    </source>
</evidence>
<dbReference type="InterPro" id="IPR000407">
    <property type="entry name" value="GDA1_CD39_NTPase"/>
</dbReference>
<keyword evidence="4" id="KW-0547">Nucleotide-binding</keyword>
<name>A0ABD2M8X7_9BILA</name>
<evidence type="ECO:0000256" key="2">
    <source>
        <dbReference type="ARBA" id="ARBA00022801"/>
    </source>
</evidence>
<feature type="active site" description="Proton acceptor" evidence="3">
    <location>
        <position position="215"/>
    </location>
</feature>
<comment type="caution">
    <text evidence="7">The sequence shown here is derived from an EMBL/GenBank/DDBJ whole genome shotgun (WGS) entry which is preliminary data.</text>
</comment>
<keyword evidence="2 5" id="KW-0378">Hydrolase</keyword>
<keyword evidence="6" id="KW-1133">Transmembrane helix</keyword>
<evidence type="ECO:0008006" key="9">
    <source>
        <dbReference type="Google" id="ProtNLM"/>
    </source>
</evidence>
<keyword evidence="6" id="KW-0472">Membrane</keyword>
<dbReference type="EMBL" id="JBICBT010000082">
    <property type="protein sequence ID" value="KAL3123911.1"/>
    <property type="molecule type" value="Genomic_DNA"/>
</dbReference>
<sequence>MDAGLRLTPLKTSEIFLLKLLADYALFTRGRIRQKKMVGRCAVNKSACFLTVSLALLTVLLFNSLTYSDSTNFENNLGDMDVSYGIVIDAGSTGSRLFLYSWTSPSTDELISVRAVNDHNGSPVVKKVTPGLSTFGEKPEAASAYIKPLLDFAAQFIPEPKLGATPVFIFATAGMRLLPIEKQQILMEHLRKELPQMTKLQILDQHIRVISGRWEGIYSWIAINYMLGRFNLSKSVDKSKSESFEERSQTALSGEKMKRPKTAGMIDMGGASAQIAYELPLGHSDAATDGQENVQLLNLGCRDDDSRFRFRLFVTTFLGFGVNEGAKAYEKLLWKRLNSKGQAENSTETDNGKGDAKVPTVVDGCLPVNMLKLSHPQENYDQFVRKGNGNWNSCVSDIVSLLFESNSKCSPTKECFFNGVRAPPQLSLSDVELYGFSEYWFSVDDVLSLGGKYEHDKFEQKAKEFCGQPWAVIKRKVKAHFYQKADSERLETQCFKSAWIHAVLHNGFHVDEIQHHFQSAFRINGQEVQWALGAIIYQMRYFPLFAESKGSQPKQKSRIRPLFSAGPSVFYFLCVLSLAALLIRILWKAKQRQISVAKRRDNGKIVKYWRLDDELSNSP</sequence>
<dbReference type="PROSITE" id="PS01238">
    <property type="entry name" value="GDA1_CD39_NTPASE"/>
    <property type="match status" value="1"/>
</dbReference>
<evidence type="ECO:0000256" key="5">
    <source>
        <dbReference type="RuleBase" id="RU003833"/>
    </source>
</evidence>
<dbReference type="Proteomes" id="UP001620626">
    <property type="component" value="Unassembled WGS sequence"/>
</dbReference>
<keyword evidence="4" id="KW-0067">ATP-binding</keyword>
<gene>
    <name evidence="7" type="ORF">niasHT_001741</name>
</gene>
<evidence type="ECO:0000256" key="3">
    <source>
        <dbReference type="PIRSR" id="PIRSR600407-1"/>
    </source>
</evidence>
<evidence type="ECO:0000256" key="1">
    <source>
        <dbReference type="ARBA" id="ARBA00009283"/>
    </source>
</evidence>
<evidence type="ECO:0000256" key="4">
    <source>
        <dbReference type="PIRSR" id="PIRSR600407-2"/>
    </source>
</evidence>